<evidence type="ECO:0000256" key="11">
    <source>
        <dbReference type="ARBA" id="ARBA00049399"/>
    </source>
</evidence>
<evidence type="ECO:0000256" key="5">
    <source>
        <dbReference type="ARBA" id="ARBA00022679"/>
    </source>
</evidence>
<evidence type="ECO:0000256" key="4">
    <source>
        <dbReference type="ARBA" id="ARBA00015100"/>
    </source>
</evidence>
<sequence length="294" mass="33041">MEFKSEYKRRQDEVERGLEDQMEILEGKIPSELYKSMSYSLMAGGKRLRPVMLLEFSKFGSWDYKKAMPLACAMEMIHTYSLVHDDLPAMDNDDLRRGKPTNHKVYGENIAILAGDGLLNYSYETMIEGMASENPGYVLALREISRAAGVKGMIGGQVDDIKNEDVNIDIKTLDSINERKTGALIKASVLSGAYFSELDQDKIKNLEAYSDKMGLAFQIVDDILDVTGDVEKTGKKSGKDLENKKTTYPSVYGIEKSRKIVDGLYEKALINLKKAEADTEFLVKLTSFLCSRDY</sequence>
<evidence type="ECO:0000256" key="7">
    <source>
        <dbReference type="ARBA" id="ARBA00022842"/>
    </source>
</evidence>
<dbReference type="OrthoDB" id="9805316at2"/>
<dbReference type="CDD" id="cd00685">
    <property type="entry name" value="Trans_IPPS_HT"/>
    <property type="match status" value="1"/>
</dbReference>
<dbReference type="PANTHER" id="PTHR43281">
    <property type="entry name" value="FARNESYL DIPHOSPHATE SYNTHASE"/>
    <property type="match status" value="1"/>
</dbReference>
<dbReference type="InterPro" id="IPR008949">
    <property type="entry name" value="Isoprenoid_synthase_dom_sf"/>
</dbReference>
<dbReference type="GO" id="GO:0004337">
    <property type="term" value="F:(2E,6E)-farnesyl diphosphate synthase activity"/>
    <property type="evidence" value="ECO:0007669"/>
    <property type="project" value="UniProtKB-EC"/>
</dbReference>
<proteinExistence type="inferred from homology"/>
<dbReference type="SUPFAM" id="SSF48576">
    <property type="entry name" value="Terpenoid synthases"/>
    <property type="match status" value="1"/>
</dbReference>
<keyword evidence="14" id="KW-1185">Reference proteome</keyword>
<comment type="similarity">
    <text evidence="2 12">Belongs to the FPP/GGPP synthase family.</text>
</comment>
<keyword evidence="5 12" id="KW-0808">Transferase</keyword>
<dbReference type="GO" id="GO:0005737">
    <property type="term" value="C:cytoplasm"/>
    <property type="evidence" value="ECO:0007669"/>
    <property type="project" value="UniProtKB-ARBA"/>
</dbReference>
<accession>A0A1M4UFS8</accession>
<comment type="catalytic activity">
    <reaction evidence="11">
        <text>isopentenyl diphosphate + (2E)-geranyl diphosphate = (2E,6E)-farnesyl diphosphate + diphosphate</text>
        <dbReference type="Rhea" id="RHEA:19361"/>
        <dbReference type="ChEBI" id="CHEBI:33019"/>
        <dbReference type="ChEBI" id="CHEBI:58057"/>
        <dbReference type="ChEBI" id="CHEBI:128769"/>
        <dbReference type="ChEBI" id="CHEBI:175763"/>
        <dbReference type="EC" id="2.5.1.10"/>
    </reaction>
</comment>
<evidence type="ECO:0000256" key="12">
    <source>
        <dbReference type="RuleBase" id="RU004466"/>
    </source>
</evidence>
<keyword evidence="7" id="KW-0460">Magnesium</keyword>
<dbReference type="FunFam" id="1.10.600.10:FF:000001">
    <property type="entry name" value="Geranylgeranyl diphosphate synthase"/>
    <property type="match status" value="1"/>
</dbReference>
<dbReference type="Pfam" id="PF00348">
    <property type="entry name" value="polyprenyl_synt"/>
    <property type="match status" value="1"/>
</dbReference>
<dbReference type="InterPro" id="IPR033749">
    <property type="entry name" value="Polyprenyl_synt_CS"/>
</dbReference>
<evidence type="ECO:0000256" key="3">
    <source>
        <dbReference type="ARBA" id="ARBA00012439"/>
    </source>
</evidence>
<gene>
    <name evidence="13" type="ORF">SAMN02746064_00753</name>
</gene>
<keyword evidence="6" id="KW-0479">Metal-binding</keyword>
<dbReference type="PANTHER" id="PTHR43281:SF1">
    <property type="entry name" value="FARNESYL DIPHOSPHATE SYNTHASE"/>
    <property type="match status" value="1"/>
</dbReference>
<dbReference type="AlphaFoldDB" id="A0A1M4UFS8"/>
<dbReference type="SFLD" id="SFLDS00005">
    <property type="entry name" value="Isoprenoid_Synthase_Type_I"/>
    <property type="match status" value="1"/>
</dbReference>
<dbReference type="PROSITE" id="PS00444">
    <property type="entry name" value="POLYPRENYL_SYNTHASE_2"/>
    <property type="match status" value="1"/>
</dbReference>
<evidence type="ECO:0000313" key="13">
    <source>
        <dbReference type="EMBL" id="SHE55546.1"/>
    </source>
</evidence>
<dbReference type="NCBIfam" id="NF045485">
    <property type="entry name" value="FPPsyn"/>
    <property type="match status" value="1"/>
</dbReference>
<reference evidence="13 14" key="1">
    <citation type="submission" date="2016-11" db="EMBL/GenBank/DDBJ databases">
        <authorList>
            <person name="Jaros S."/>
            <person name="Januszkiewicz K."/>
            <person name="Wedrychowicz H."/>
        </authorList>
    </citation>
    <scope>NUCLEOTIDE SEQUENCE [LARGE SCALE GENOMIC DNA]</scope>
    <source>
        <strain evidence="13 14">DSM 14828</strain>
    </source>
</reference>
<dbReference type="RefSeq" id="WP_073269745.1">
    <property type="nucleotide sequence ID" value="NZ_FQTU01000003.1"/>
</dbReference>
<dbReference type="Proteomes" id="UP000184251">
    <property type="component" value="Unassembled WGS sequence"/>
</dbReference>
<dbReference type="PROSITE" id="PS00723">
    <property type="entry name" value="POLYPRENYL_SYNTHASE_1"/>
    <property type="match status" value="1"/>
</dbReference>
<dbReference type="EC" id="2.5.1.10" evidence="3"/>
<evidence type="ECO:0000256" key="2">
    <source>
        <dbReference type="ARBA" id="ARBA00006706"/>
    </source>
</evidence>
<name>A0A1M4UFS8_9FIRM</name>
<protein>
    <recommendedName>
        <fullName evidence="4">Farnesyl diphosphate synthase</fullName>
        <ecNumber evidence="3">2.5.1.10</ecNumber>
    </recommendedName>
    <alternativeName>
        <fullName evidence="10">(2E,6E)-farnesyl diphosphate synthase</fullName>
    </alternativeName>
    <alternativeName>
        <fullName evidence="9">Geranyltranstransferase</fullName>
    </alternativeName>
</protein>
<comment type="cofactor">
    <cofactor evidence="1">
        <name>Mg(2+)</name>
        <dbReference type="ChEBI" id="CHEBI:18420"/>
    </cofactor>
</comment>
<dbReference type="InterPro" id="IPR000092">
    <property type="entry name" value="Polyprenyl_synt"/>
</dbReference>
<evidence type="ECO:0000256" key="10">
    <source>
        <dbReference type="ARBA" id="ARBA00032873"/>
    </source>
</evidence>
<evidence type="ECO:0000256" key="1">
    <source>
        <dbReference type="ARBA" id="ARBA00001946"/>
    </source>
</evidence>
<evidence type="ECO:0000313" key="14">
    <source>
        <dbReference type="Proteomes" id="UP000184251"/>
    </source>
</evidence>
<dbReference type="InterPro" id="IPR053378">
    <property type="entry name" value="Prenyl_diphosphate_synthase"/>
</dbReference>
<evidence type="ECO:0000256" key="6">
    <source>
        <dbReference type="ARBA" id="ARBA00022723"/>
    </source>
</evidence>
<dbReference type="Gene3D" id="1.10.600.10">
    <property type="entry name" value="Farnesyl Diphosphate Synthase"/>
    <property type="match status" value="1"/>
</dbReference>
<dbReference type="GO" id="GO:0046872">
    <property type="term" value="F:metal ion binding"/>
    <property type="evidence" value="ECO:0007669"/>
    <property type="project" value="UniProtKB-KW"/>
</dbReference>
<evidence type="ECO:0000256" key="8">
    <source>
        <dbReference type="ARBA" id="ARBA00023229"/>
    </source>
</evidence>
<dbReference type="GO" id="GO:0016114">
    <property type="term" value="P:terpenoid biosynthetic process"/>
    <property type="evidence" value="ECO:0007669"/>
    <property type="project" value="UniProtKB-ARBA"/>
</dbReference>
<keyword evidence="8" id="KW-0414">Isoprene biosynthesis</keyword>
<dbReference type="SFLD" id="SFLDG01017">
    <property type="entry name" value="Polyprenyl_Transferase_Like"/>
    <property type="match status" value="1"/>
</dbReference>
<dbReference type="EMBL" id="FQTU01000003">
    <property type="protein sequence ID" value="SHE55546.1"/>
    <property type="molecule type" value="Genomic_DNA"/>
</dbReference>
<dbReference type="STRING" id="1120975.SAMN02746064_00753"/>
<evidence type="ECO:0000256" key="9">
    <source>
        <dbReference type="ARBA" id="ARBA00032380"/>
    </source>
</evidence>
<organism evidence="13 14">
    <name type="scientific">Alkalibacter saccharofermentans DSM 14828</name>
    <dbReference type="NCBI Taxonomy" id="1120975"/>
    <lineage>
        <taxon>Bacteria</taxon>
        <taxon>Bacillati</taxon>
        <taxon>Bacillota</taxon>
        <taxon>Clostridia</taxon>
        <taxon>Eubacteriales</taxon>
        <taxon>Eubacteriaceae</taxon>
        <taxon>Alkalibacter</taxon>
    </lineage>
</organism>